<accession>A0A853FD06</accession>
<evidence type="ECO:0000313" key="2">
    <source>
        <dbReference type="EMBL" id="NYT38714.1"/>
    </source>
</evidence>
<dbReference type="SUPFAM" id="SSF51182">
    <property type="entry name" value="RmlC-like cupins"/>
    <property type="match status" value="2"/>
</dbReference>
<dbReference type="InterPro" id="IPR025979">
    <property type="entry name" value="ChrR-like_cupin_dom"/>
</dbReference>
<comment type="caution">
    <text evidence="2">The sequence shown here is derived from an EMBL/GenBank/DDBJ whole genome shotgun (WGS) entry which is preliminary data.</text>
</comment>
<evidence type="ECO:0000259" key="1">
    <source>
        <dbReference type="Pfam" id="PF12973"/>
    </source>
</evidence>
<reference evidence="2 3" key="1">
    <citation type="submission" date="2020-07" db="EMBL/GenBank/DDBJ databases">
        <title>Taxonomic revisions and descriptions of new bacterial species based on genomic comparisons in the high-G+C-content subgroup of the family Alcaligenaceae.</title>
        <authorList>
            <person name="Szabo A."/>
            <person name="Felfoldi T."/>
        </authorList>
    </citation>
    <scope>NUCLEOTIDE SEQUENCE [LARGE SCALE GENOMIC DNA]</scope>
    <source>
        <strain evidence="2 3">DSM 25264</strain>
    </source>
</reference>
<dbReference type="OrthoDB" id="9801227at2"/>
<organism evidence="2 3">
    <name type="scientific">Allopusillimonas soli</name>
    <dbReference type="NCBI Taxonomy" id="659016"/>
    <lineage>
        <taxon>Bacteria</taxon>
        <taxon>Pseudomonadati</taxon>
        <taxon>Pseudomonadota</taxon>
        <taxon>Betaproteobacteria</taxon>
        <taxon>Burkholderiales</taxon>
        <taxon>Alcaligenaceae</taxon>
        <taxon>Allopusillimonas</taxon>
    </lineage>
</organism>
<dbReference type="RefSeq" id="WP_129970621.1">
    <property type="nucleotide sequence ID" value="NZ_JACCEW010000006.1"/>
</dbReference>
<name>A0A853FD06_9BURK</name>
<dbReference type="Gene3D" id="2.60.120.10">
    <property type="entry name" value="Jelly Rolls"/>
    <property type="match status" value="1"/>
</dbReference>
<evidence type="ECO:0000313" key="3">
    <source>
        <dbReference type="Proteomes" id="UP000580517"/>
    </source>
</evidence>
<dbReference type="Pfam" id="PF12973">
    <property type="entry name" value="Cupin_7"/>
    <property type="match status" value="1"/>
</dbReference>
<feature type="domain" description="ChrR-like cupin" evidence="1">
    <location>
        <begin position="9"/>
        <end position="111"/>
    </location>
</feature>
<dbReference type="InterPro" id="IPR014710">
    <property type="entry name" value="RmlC-like_jellyroll"/>
</dbReference>
<dbReference type="InterPro" id="IPR011051">
    <property type="entry name" value="RmlC_Cupin_sf"/>
</dbReference>
<gene>
    <name evidence="2" type="ORF">H0A68_17685</name>
</gene>
<keyword evidence="3" id="KW-1185">Reference proteome</keyword>
<dbReference type="CDD" id="cd20303">
    <property type="entry name" value="cupin_ChrR_1"/>
    <property type="match status" value="1"/>
</dbReference>
<protein>
    <submittedName>
        <fullName evidence="2">Cupin domain-containing protein</fullName>
    </submittedName>
</protein>
<dbReference type="Proteomes" id="UP000580517">
    <property type="component" value="Unassembled WGS sequence"/>
</dbReference>
<sequence length="237" mass="26287">MLVNADFSRRAVVTPQQYQWVASPQPGVERVMLDRQGGEKARATSIVRYTAGSNFPRHEHPGGEEILVLSGNLSEGRVDYPAGWYLRNPPGSSHQPSSKEGAVIFVKLWQMSASERGSVRIDTRDTSRWETQRGRRSCLLFASDAEHVTMQRLMAGNRVFDGFVNGAEILILEGTLSEGQKQYVSGSWLRLPSGHYPDFIADVAGASIYLKTGHLAGQNLPTGDYEHFSNYRSRGMA</sequence>
<dbReference type="AlphaFoldDB" id="A0A853FD06"/>
<proteinExistence type="predicted"/>
<dbReference type="EMBL" id="JACCEW010000006">
    <property type="protein sequence ID" value="NYT38714.1"/>
    <property type="molecule type" value="Genomic_DNA"/>
</dbReference>